<dbReference type="InterPro" id="IPR053716">
    <property type="entry name" value="Flag_assembly_chemotaxis_eff"/>
</dbReference>
<feature type="coiled-coil region" evidence="1">
    <location>
        <begin position="15"/>
        <end position="122"/>
    </location>
</feature>
<dbReference type="EMBL" id="FXTM01000010">
    <property type="protein sequence ID" value="SMO54909.1"/>
    <property type="molecule type" value="Genomic_DNA"/>
</dbReference>
<name>A0A521C647_9BACT</name>
<dbReference type="Gene3D" id="1.10.287.1700">
    <property type="match status" value="1"/>
</dbReference>
<protein>
    <recommendedName>
        <fullName evidence="4">Flagellar FliJ protein</fullName>
    </recommendedName>
</protein>
<organism evidence="2 3">
    <name type="scientific">Balnearium lithotrophicum</name>
    <dbReference type="NCBI Taxonomy" id="223788"/>
    <lineage>
        <taxon>Bacteria</taxon>
        <taxon>Pseudomonadati</taxon>
        <taxon>Aquificota</taxon>
        <taxon>Aquificia</taxon>
        <taxon>Desulfurobacteriales</taxon>
        <taxon>Desulfurobacteriaceae</taxon>
        <taxon>Balnearium</taxon>
    </lineage>
</organism>
<evidence type="ECO:0000313" key="2">
    <source>
        <dbReference type="EMBL" id="SMO54909.1"/>
    </source>
</evidence>
<sequence>MRKFQLVLKVKTYELYEIQKRIKDIKLEISNLEKRIEIVQSKLREINFLTSKNVSEYKQKFLFANFLLEEVNNLKENVKKLSKKLEIEKEKFLKKKAELEIIEKLKEKRIKEKERYEEIQLERFLNEVYNNYNRS</sequence>
<keyword evidence="3" id="KW-1185">Reference proteome</keyword>
<reference evidence="2 3" key="1">
    <citation type="submission" date="2017-05" db="EMBL/GenBank/DDBJ databases">
        <authorList>
            <person name="Varghese N."/>
            <person name="Submissions S."/>
        </authorList>
    </citation>
    <scope>NUCLEOTIDE SEQUENCE [LARGE SCALE GENOMIC DNA]</scope>
    <source>
        <strain evidence="2 3">DSM 16304</strain>
    </source>
</reference>
<evidence type="ECO:0000256" key="1">
    <source>
        <dbReference type="SAM" id="Coils"/>
    </source>
</evidence>
<evidence type="ECO:0008006" key="4">
    <source>
        <dbReference type="Google" id="ProtNLM"/>
    </source>
</evidence>
<proteinExistence type="predicted"/>
<dbReference type="AlphaFoldDB" id="A0A521C647"/>
<dbReference type="Proteomes" id="UP000317315">
    <property type="component" value="Unassembled WGS sequence"/>
</dbReference>
<evidence type="ECO:0000313" key="3">
    <source>
        <dbReference type="Proteomes" id="UP000317315"/>
    </source>
</evidence>
<keyword evidence="1" id="KW-0175">Coiled coil</keyword>
<accession>A0A521C647</accession>
<gene>
    <name evidence="2" type="ORF">SAMN06269117_1104</name>
</gene>